<evidence type="ECO:0000313" key="2">
    <source>
        <dbReference type="Proteomes" id="UP000216498"/>
    </source>
</evidence>
<organism evidence="1 2">
    <name type="scientific">Virgibacillus indicus</name>
    <dbReference type="NCBI Taxonomy" id="2024554"/>
    <lineage>
        <taxon>Bacteria</taxon>
        <taxon>Bacillati</taxon>
        <taxon>Bacillota</taxon>
        <taxon>Bacilli</taxon>
        <taxon>Bacillales</taxon>
        <taxon>Bacillaceae</taxon>
        <taxon>Virgibacillus</taxon>
    </lineage>
</organism>
<reference evidence="1 2" key="1">
    <citation type="submission" date="2017-08" db="EMBL/GenBank/DDBJ databases">
        <title>Virgibacillus indicus sp. nov. and Virgibacillus profoundi sp. nov, two moderately halophilic bacteria isolated from marine sediment by using the Microfluidic Streak Plate.</title>
        <authorList>
            <person name="Xu B."/>
            <person name="Hu B."/>
            <person name="Wang J."/>
            <person name="Zhu Y."/>
            <person name="Huang L."/>
            <person name="Du W."/>
            <person name="Huang Y."/>
        </authorList>
    </citation>
    <scope>NUCLEOTIDE SEQUENCE [LARGE SCALE GENOMIC DNA]</scope>
    <source>
        <strain evidence="1 2">IO3-P2-C2</strain>
    </source>
</reference>
<dbReference type="EMBL" id="NPMS01000005">
    <property type="protein sequence ID" value="OZU88229.1"/>
    <property type="molecule type" value="Genomic_DNA"/>
</dbReference>
<dbReference type="InterPro" id="IPR046905">
    <property type="entry name" value="ABC-3C_MC1"/>
</dbReference>
<dbReference type="OrthoDB" id="2221833at2"/>
<dbReference type="AlphaFoldDB" id="A0A265N9V2"/>
<keyword evidence="2" id="KW-1185">Reference proteome</keyword>
<sequence length="237" mass="28247">MKNILKKAFLDYGYEVSDLSYNVLFSEINGQEYFLTTQYDVNELINFFDLPKTNEIIEAFEKKQLEKSDIKKNTTLFVYIETDNLKSFYEQHKNTIFQIEEDEYFFRKHVIVYSKNGIQNINPNHNISEQLHKILKSDGGIDRFEKNYYDDEEFFIAIQLMAKLPFLIIKSDEEPYESLLEKVNKQSEIINLMILIDGMDVEESSDYFDQLEDDILSEEINTPKLSDFFQRFEENTE</sequence>
<evidence type="ECO:0000313" key="1">
    <source>
        <dbReference type="EMBL" id="OZU88229.1"/>
    </source>
</evidence>
<name>A0A265N9V2_9BACI</name>
<dbReference type="Proteomes" id="UP000216498">
    <property type="component" value="Unassembled WGS sequence"/>
</dbReference>
<dbReference type="Pfam" id="PF20289">
    <property type="entry name" value="MComp1"/>
    <property type="match status" value="1"/>
</dbReference>
<proteinExistence type="predicted"/>
<dbReference type="RefSeq" id="WP_094885968.1">
    <property type="nucleotide sequence ID" value="NZ_NPMS01000005.1"/>
</dbReference>
<gene>
    <name evidence="1" type="ORF">CIL03_11280</name>
</gene>
<accession>A0A265N9V2</accession>
<protein>
    <submittedName>
        <fullName evidence="1">Uncharacterized protein</fullName>
    </submittedName>
</protein>
<comment type="caution">
    <text evidence="1">The sequence shown here is derived from an EMBL/GenBank/DDBJ whole genome shotgun (WGS) entry which is preliminary data.</text>
</comment>